<keyword evidence="3" id="KW-0804">Transcription</keyword>
<evidence type="ECO:0000256" key="3">
    <source>
        <dbReference type="ARBA" id="ARBA00023163"/>
    </source>
</evidence>
<gene>
    <name evidence="5" type="ORF">FC96_GL000849</name>
</gene>
<dbReference type="PANTHER" id="PTHR30146:SF109">
    <property type="entry name" value="HTH-TYPE TRANSCRIPTIONAL REGULATOR GALS"/>
    <property type="match status" value="1"/>
</dbReference>
<dbReference type="Pfam" id="PF00356">
    <property type="entry name" value="LacI"/>
    <property type="match status" value="1"/>
</dbReference>
<keyword evidence="1" id="KW-0805">Transcription regulation</keyword>
<accession>A0A0R1HJZ6</accession>
<dbReference type="Gene3D" id="1.10.260.40">
    <property type="entry name" value="lambda repressor-like DNA-binding domains"/>
    <property type="match status" value="1"/>
</dbReference>
<sequence>MVTIRDIAERAAVSVSTASRALNNNPRISRETRLRIQSIATEMGYQPNYNAKTLTNGEANAVGVIFPPGDMSTAANPFFVDLLMGINTQLRLRNAVLSVAIANTTEELTKNVLALISQSLIHHFILLYSKANDPVVELLKSQGVQYVLVGDPTQDNERYVNNNNRLAGAKALEYLNRHFNSRHVLFVESEMEQGFEKQRRLGFESAAQQLGVKRELLKLPDKAMQHLDQAVAQYLDNRRDIDGIMTTDDLIGMMVYQLTRQQLNRQVPLISFNKSQSNILIGDQVRFVELYPQHMGEAAVRVLFSETKQFEMLPFTIEKV</sequence>
<protein>
    <submittedName>
        <fullName evidence="5">Transcriptional regulator</fullName>
    </submittedName>
</protein>
<dbReference type="PATRIC" id="fig|1302272.5.peg.849"/>
<dbReference type="Gene3D" id="3.40.50.2300">
    <property type="match status" value="2"/>
</dbReference>
<keyword evidence="6" id="KW-1185">Reference proteome</keyword>
<dbReference type="RefSeq" id="WP_056943168.1">
    <property type="nucleotide sequence ID" value="NZ_AZCX01000014.1"/>
</dbReference>
<evidence type="ECO:0000313" key="6">
    <source>
        <dbReference type="Proteomes" id="UP000050911"/>
    </source>
</evidence>
<evidence type="ECO:0000256" key="1">
    <source>
        <dbReference type="ARBA" id="ARBA00023015"/>
    </source>
</evidence>
<dbReference type="PROSITE" id="PS00356">
    <property type="entry name" value="HTH_LACI_1"/>
    <property type="match status" value="1"/>
</dbReference>
<dbReference type="GO" id="GO:0003700">
    <property type="term" value="F:DNA-binding transcription factor activity"/>
    <property type="evidence" value="ECO:0007669"/>
    <property type="project" value="TreeGrafter"/>
</dbReference>
<proteinExistence type="predicted"/>
<dbReference type="InterPro" id="IPR001761">
    <property type="entry name" value="Peripla_BP/Lac1_sug-bd_dom"/>
</dbReference>
<dbReference type="SUPFAM" id="SSF47413">
    <property type="entry name" value="lambda repressor-like DNA-binding domains"/>
    <property type="match status" value="1"/>
</dbReference>
<dbReference type="CDD" id="cd01392">
    <property type="entry name" value="HTH_LacI"/>
    <property type="match status" value="1"/>
</dbReference>
<dbReference type="SUPFAM" id="SSF53822">
    <property type="entry name" value="Periplasmic binding protein-like I"/>
    <property type="match status" value="1"/>
</dbReference>
<evidence type="ECO:0000256" key="2">
    <source>
        <dbReference type="ARBA" id="ARBA00023125"/>
    </source>
</evidence>
<dbReference type="PANTHER" id="PTHR30146">
    <property type="entry name" value="LACI-RELATED TRANSCRIPTIONAL REPRESSOR"/>
    <property type="match status" value="1"/>
</dbReference>
<dbReference type="InterPro" id="IPR028082">
    <property type="entry name" value="Peripla_BP_I"/>
</dbReference>
<organism evidence="5 6">
    <name type="scientific">Secundilactobacillus kimchicus JCM 15530</name>
    <dbReference type="NCBI Taxonomy" id="1302272"/>
    <lineage>
        <taxon>Bacteria</taxon>
        <taxon>Bacillati</taxon>
        <taxon>Bacillota</taxon>
        <taxon>Bacilli</taxon>
        <taxon>Lactobacillales</taxon>
        <taxon>Lactobacillaceae</taxon>
        <taxon>Secundilactobacillus</taxon>
    </lineage>
</organism>
<reference evidence="5 6" key="1">
    <citation type="journal article" date="2015" name="Genome Announc.">
        <title>Expanding the biotechnology potential of lactobacilli through comparative genomics of 213 strains and associated genera.</title>
        <authorList>
            <person name="Sun Z."/>
            <person name="Harris H.M."/>
            <person name="McCann A."/>
            <person name="Guo C."/>
            <person name="Argimon S."/>
            <person name="Zhang W."/>
            <person name="Yang X."/>
            <person name="Jeffery I.B."/>
            <person name="Cooney J.C."/>
            <person name="Kagawa T.F."/>
            <person name="Liu W."/>
            <person name="Song Y."/>
            <person name="Salvetti E."/>
            <person name="Wrobel A."/>
            <person name="Rasinkangas P."/>
            <person name="Parkhill J."/>
            <person name="Rea M.C."/>
            <person name="O'Sullivan O."/>
            <person name="Ritari J."/>
            <person name="Douillard F.P."/>
            <person name="Paul Ross R."/>
            <person name="Yang R."/>
            <person name="Briner A.E."/>
            <person name="Felis G.E."/>
            <person name="de Vos W.M."/>
            <person name="Barrangou R."/>
            <person name="Klaenhammer T.R."/>
            <person name="Caufield P.W."/>
            <person name="Cui Y."/>
            <person name="Zhang H."/>
            <person name="O'Toole P.W."/>
        </authorList>
    </citation>
    <scope>NUCLEOTIDE SEQUENCE [LARGE SCALE GENOMIC DNA]</scope>
    <source>
        <strain evidence="5 6">JCM 15530</strain>
    </source>
</reference>
<dbReference type="GO" id="GO:0000976">
    <property type="term" value="F:transcription cis-regulatory region binding"/>
    <property type="evidence" value="ECO:0007669"/>
    <property type="project" value="TreeGrafter"/>
</dbReference>
<dbReference type="Proteomes" id="UP000050911">
    <property type="component" value="Unassembled WGS sequence"/>
</dbReference>
<name>A0A0R1HJZ6_9LACO</name>
<evidence type="ECO:0000313" key="5">
    <source>
        <dbReference type="EMBL" id="KRK46958.1"/>
    </source>
</evidence>
<dbReference type="PROSITE" id="PS50932">
    <property type="entry name" value="HTH_LACI_2"/>
    <property type="match status" value="1"/>
</dbReference>
<dbReference type="InterPro" id="IPR010982">
    <property type="entry name" value="Lambda_DNA-bd_dom_sf"/>
</dbReference>
<dbReference type="OrthoDB" id="9788209at2"/>
<dbReference type="SMART" id="SM00354">
    <property type="entry name" value="HTH_LACI"/>
    <property type="match status" value="1"/>
</dbReference>
<feature type="domain" description="HTH lacI-type" evidence="4">
    <location>
        <begin position="2"/>
        <end position="56"/>
    </location>
</feature>
<comment type="caution">
    <text evidence="5">The sequence shown here is derived from an EMBL/GenBank/DDBJ whole genome shotgun (WGS) entry which is preliminary data.</text>
</comment>
<dbReference type="AlphaFoldDB" id="A0A0R1HJZ6"/>
<dbReference type="Pfam" id="PF00532">
    <property type="entry name" value="Peripla_BP_1"/>
    <property type="match status" value="1"/>
</dbReference>
<dbReference type="STRING" id="1302272.FC96_GL000849"/>
<dbReference type="EMBL" id="AZCX01000014">
    <property type="protein sequence ID" value="KRK46958.1"/>
    <property type="molecule type" value="Genomic_DNA"/>
</dbReference>
<keyword evidence="2" id="KW-0238">DNA-binding</keyword>
<dbReference type="InterPro" id="IPR000843">
    <property type="entry name" value="HTH_LacI"/>
</dbReference>
<evidence type="ECO:0000259" key="4">
    <source>
        <dbReference type="PROSITE" id="PS50932"/>
    </source>
</evidence>